<gene>
    <name evidence="1" type="ORF">E4U09_005033</name>
</gene>
<evidence type="ECO:0000313" key="1">
    <source>
        <dbReference type="EMBL" id="KAG6301579.1"/>
    </source>
</evidence>
<protein>
    <submittedName>
        <fullName evidence="1">Uncharacterized protein</fullName>
    </submittedName>
</protein>
<proteinExistence type="predicted"/>
<evidence type="ECO:0000313" key="2">
    <source>
        <dbReference type="Proteomes" id="UP000707071"/>
    </source>
</evidence>
<accession>A0A9P7U4B5</accession>
<reference evidence="1 2" key="1">
    <citation type="journal article" date="2020" name="bioRxiv">
        <title>Whole genome comparisons of ergot fungi reveals the divergence and evolution of species within the genus Claviceps are the result of varying mechanisms driving genome evolution and host range expansion.</title>
        <authorList>
            <person name="Wyka S.A."/>
            <person name="Mondo S.J."/>
            <person name="Liu M."/>
            <person name="Dettman J."/>
            <person name="Nalam V."/>
            <person name="Broders K.D."/>
        </authorList>
    </citation>
    <scope>NUCLEOTIDE SEQUENCE [LARGE SCALE GENOMIC DNA]</scope>
    <source>
        <strain evidence="1 2">Clav52</strain>
    </source>
</reference>
<keyword evidence="2" id="KW-1185">Reference proteome</keyword>
<comment type="caution">
    <text evidence="1">The sequence shown here is derived from an EMBL/GenBank/DDBJ whole genome shotgun (WGS) entry which is preliminary data.</text>
</comment>
<sequence>MNSNPTPTQTGSSAAEQSDFFAATEVARVFNLPAVQDGAQNKNTVARFHNRRLYGSTSDELSSSLRVKLEPLYSLATGQKIEGQGAWRMASIDSLVLQCTRSSEKVLALSTLF</sequence>
<dbReference type="EMBL" id="SRRH01000041">
    <property type="protein sequence ID" value="KAG6301579.1"/>
    <property type="molecule type" value="Genomic_DNA"/>
</dbReference>
<name>A0A9P7U4B5_9HYPO</name>
<dbReference type="AlphaFoldDB" id="A0A9P7U4B5"/>
<organism evidence="1 2">
    <name type="scientific">Claviceps aff. purpurea</name>
    <dbReference type="NCBI Taxonomy" id="1967640"/>
    <lineage>
        <taxon>Eukaryota</taxon>
        <taxon>Fungi</taxon>
        <taxon>Dikarya</taxon>
        <taxon>Ascomycota</taxon>
        <taxon>Pezizomycotina</taxon>
        <taxon>Sordariomycetes</taxon>
        <taxon>Hypocreomycetidae</taxon>
        <taxon>Hypocreales</taxon>
        <taxon>Clavicipitaceae</taxon>
        <taxon>Claviceps</taxon>
    </lineage>
</organism>
<dbReference type="Proteomes" id="UP000707071">
    <property type="component" value="Unassembled WGS sequence"/>
</dbReference>